<name>A0ABX9N9D2_9MICO</name>
<proteinExistence type="predicted"/>
<gene>
    <name evidence="2" type="ORF">DZF98_00525</name>
</gene>
<evidence type="ECO:0000256" key="1">
    <source>
        <dbReference type="SAM" id="SignalP"/>
    </source>
</evidence>
<keyword evidence="3" id="KW-1185">Reference proteome</keyword>
<evidence type="ECO:0000313" key="3">
    <source>
        <dbReference type="Proteomes" id="UP000265355"/>
    </source>
</evidence>
<reference evidence="2 3" key="1">
    <citation type="submission" date="2018-08" db="EMBL/GenBank/DDBJ databases">
        <title>Genome Sequence of Clavibacter michiganensis Subspecies type strains, and the Atypical Peach-Colored Strains Isolated from Tomato.</title>
        <authorList>
            <person name="Osdaghi E."/>
            <person name="Portier P."/>
            <person name="Briand M."/>
            <person name="Jacques M.-A."/>
        </authorList>
    </citation>
    <scope>NUCLEOTIDE SEQUENCE [LARGE SCALE GENOMIC DNA]</scope>
    <source>
        <strain evidence="2 3">CFBP 8216</strain>
    </source>
</reference>
<dbReference type="Proteomes" id="UP000265355">
    <property type="component" value="Unassembled WGS sequence"/>
</dbReference>
<organism evidence="2 3">
    <name type="scientific">Clavibacter californiensis</name>
    <dbReference type="NCBI Taxonomy" id="1401995"/>
    <lineage>
        <taxon>Bacteria</taxon>
        <taxon>Bacillati</taxon>
        <taxon>Actinomycetota</taxon>
        <taxon>Actinomycetes</taxon>
        <taxon>Micrococcales</taxon>
        <taxon>Microbacteriaceae</taxon>
        <taxon>Clavibacter</taxon>
    </lineage>
</organism>
<keyword evidence="1" id="KW-0732">Signal</keyword>
<sequence length="194" mass="20331">MQRRTRHSLRTMTLIAAAVAATTLGGALPAQAAEGEITYTLVRSANPTADEQDAYARITAAMDQAVARYNAESDITKVIEVSYAPGVPTAEGSTNGDLRFGSNRSYMVEGTALHEISHTIGVGLSGGWSAHCVGGVWNGPTATALVQSYDGSGARLSCGGSHMWPYGLNYSSEFSDAAFTRHVDVVEAMLADGL</sequence>
<comment type="caution">
    <text evidence="2">The sequence shown here is derived from an EMBL/GenBank/DDBJ whole genome shotgun (WGS) entry which is preliminary data.</text>
</comment>
<feature type="signal peptide" evidence="1">
    <location>
        <begin position="1"/>
        <end position="32"/>
    </location>
</feature>
<evidence type="ECO:0000313" key="2">
    <source>
        <dbReference type="EMBL" id="RII94788.1"/>
    </source>
</evidence>
<feature type="chain" id="PRO_5046681051" evidence="1">
    <location>
        <begin position="33"/>
        <end position="194"/>
    </location>
</feature>
<accession>A0ABX9N9D2</accession>
<protein>
    <submittedName>
        <fullName evidence="2">Uncharacterized protein</fullName>
    </submittedName>
</protein>
<dbReference type="EMBL" id="QWEE01000002">
    <property type="protein sequence ID" value="RII94788.1"/>
    <property type="molecule type" value="Genomic_DNA"/>
</dbReference>